<dbReference type="GO" id="GO:0070939">
    <property type="term" value="C:Dsl1/NZR complex"/>
    <property type="evidence" value="ECO:0007669"/>
    <property type="project" value="InterPro"/>
</dbReference>
<accession>A0A507CYB6</accession>
<gene>
    <name evidence="2" type="ORF">SeMB42_g04410</name>
</gene>
<dbReference type="GO" id="GO:0060628">
    <property type="term" value="P:regulation of ER to Golgi vesicle-mediated transport"/>
    <property type="evidence" value="ECO:0007669"/>
    <property type="project" value="TreeGrafter"/>
</dbReference>
<dbReference type="InterPro" id="IPR042042">
    <property type="entry name" value="Tip20p_domB"/>
</dbReference>
<dbReference type="EMBL" id="QEAN01000177">
    <property type="protein sequence ID" value="TPX44209.1"/>
    <property type="molecule type" value="Genomic_DNA"/>
</dbReference>
<dbReference type="GO" id="GO:0006890">
    <property type="term" value="P:retrograde vesicle-mediated transport, Golgi to endoplasmic reticulum"/>
    <property type="evidence" value="ECO:0007669"/>
    <property type="project" value="InterPro"/>
</dbReference>
<evidence type="ECO:0000313" key="3">
    <source>
        <dbReference type="Proteomes" id="UP000317494"/>
    </source>
</evidence>
<dbReference type="GO" id="GO:0006888">
    <property type="term" value="P:endoplasmic reticulum to Golgi vesicle-mediated transport"/>
    <property type="evidence" value="ECO:0007669"/>
    <property type="project" value="InterPro"/>
</dbReference>
<evidence type="ECO:0000313" key="2">
    <source>
        <dbReference type="EMBL" id="TPX44209.1"/>
    </source>
</evidence>
<dbReference type="STRING" id="286115.A0A507CYB6"/>
<dbReference type="PANTHER" id="PTHR13520:SF0">
    <property type="entry name" value="RAD50-INTERACTING PROTEIN 1"/>
    <property type="match status" value="1"/>
</dbReference>
<evidence type="ECO:0000256" key="1">
    <source>
        <dbReference type="SAM" id="Coils"/>
    </source>
</evidence>
<dbReference type="Gene3D" id="1.20.58.1420">
    <property type="entry name" value="Dsl1p vesicle tethering complex, Tip20p subunit, domain B"/>
    <property type="match status" value="1"/>
</dbReference>
<keyword evidence="3" id="KW-1185">Reference proteome</keyword>
<protein>
    <recommendedName>
        <fullName evidence="4">RAD50-interacting protein 1</fullName>
    </recommendedName>
</protein>
<dbReference type="InterPro" id="IPR007528">
    <property type="entry name" value="RINT1_Tip20"/>
</dbReference>
<name>A0A507CYB6_9FUNG</name>
<comment type="caution">
    <text evidence="2">The sequence shown here is derived from an EMBL/GenBank/DDBJ whole genome shotgun (WGS) entry which is preliminary data.</text>
</comment>
<dbReference type="Proteomes" id="UP000317494">
    <property type="component" value="Unassembled WGS sequence"/>
</dbReference>
<proteinExistence type="predicted"/>
<dbReference type="InterPro" id="IPR042044">
    <property type="entry name" value="EXOC6PINT-1/Sec15/Tip20_C_dom2"/>
</dbReference>
<dbReference type="Pfam" id="PF04437">
    <property type="entry name" value="RINT1_TIP1"/>
    <property type="match status" value="1"/>
</dbReference>
<dbReference type="VEuPathDB" id="FungiDB:SeMB42_g04410"/>
<sequence>MYVAKLQALLPDEESLDSINVLVDQFSQSLVHKRATLQERAASTPEHVRALQTDAMNLKSSLARVQNQIEASRRDINSLQSGPANDAIHFVQQSRRDIDQLRSISDYLATVSKYIYLMSQVENDLTTLDTYRNALSIRNTVPLSSNGLRLINNMDRLINTIKGNLRTRFSSTLDQRLVNLGWPAQINTANTQMMNLFRETFFELITLESLNGFDSNTAQSGLALPSTAVESLAKPILLRFEYHFSGDRPTNRRDKPEWMFKFIQKAISDHALFLAQHIQPLFDGTSFKGLDAKNEFIQCLLIAVIKKLKAEAPNRIREPSLLSHCIQAALEFDRVLVNTFDYEPRLVALGNARTSFVKWRGCVSIYLDDADVFNNWLRYEKERTERELRSVVTSSTAWEFELALSEEQDLKPTIAARQFMTLFDTLTETYSQLPSLSHRLSFFSSLSLDALEEFLSSVRETSEKAYRTLPSISNMHNRHVTLSSRIEALCKCVSSLDCVCAMLRERAESDFYLDLWDHISATKHDVSDKLPLATTAFDEVIQSYESCIARICEAIQDVAFQDFVESVWMYEKKRSWSDNIPITATTPSPELLPSLCIFHDHLDLIRHHLPLRIFTRHVLIPLTSRIDEHLFQRVVLQNQFSKSGAAAFSVDVWQGIIRHKAWLSYSRRAEKLFARLLDAAHLLNLPTSAPAGTLSVRSIMQPVGVDDKSEIEVGLTKLSGREMTEVLSRRLDFDTLMGRD</sequence>
<keyword evidence="1" id="KW-0175">Coiled coil</keyword>
<dbReference type="PANTHER" id="PTHR13520">
    <property type="entry name" value="RAD50-INTERACTING PROTEIN 1 RINT-1"/>
    <property type="match status" value="1"/>
</dbReference>
<reference evidence="2 3" key="1">
    <citation type="journal article" date="2019" name="Sci. Rep.">
        <title>Comparative genomics of chytrid fungi reveal insights into the obligate biotrophic and pathogenic lifestyle of Synchytrium endobioticum.</title>
        <authorList>
            <person name="van de Vossenberg B.T.L.H."/>
            <person name="Warris S."/>
            <person name="Nguyen H.D.T."/>
            <person name="van Gent-Pelzer M.P.E."/>
            <person name="Joly D.L."/>
            <person name="van de Geest H.C."/>
            <person name="Bonants P.J.M."/>
            <person name="Smith D.S."/>
            <person name="Levesque C.A."/>
            <person name="van der Lee T.A.J."/>
        </authorList>
    </citation>
    <scope>NUCLEOTIDE SEQUENCE [LARGE SCALE GENOMIC DNA]</scope>
    <source>
        <strain evidence="2 3">MB42</strain>
    </source>
</reference>
<dbReference type="Gene3D" id="1.20.58.670">
    <property type="entry name" value="Dsl1p vesicle tethering complex, Tip20p subunit, domain D"/>
    <property type="match status" value="1"/>
</dbReference>
<feature type="coiled-coil region" evidence="1">
    <location>
        <begin position="48"/>
        <end position="82"/>
    </location>
</feature>
<dbReference type="AlphaFoldDB" id="A0A507CYB6"/>
<dbReference type="PROSITE" id="PS51386">
    <property type="entry name" value="RINT1_TIP20"/>
    <property type="match status" value="1"/>
</dbReference>
<evidence type="ECO:0008006" key="4">
    <source>
        <dbReference type="Google" id="ProtNLM"/>
    </source>
</evidence>
<organism evidence="2 3">
    <name type="scientific">Synchytrium endobioticum</name>
    <dbReference type="NCBI Taxonomy" id="286115"/>
    <lineage>
        <taxon>Eukaryota</taxon>
        <taxon>Fungi</taxon>
        <taxon>Fungi incertae sedis</taxon>
        <taxon>Chytridiomycota</taxon>
        <taxon>Chytridiomycota incertae sedis</taxon>
        <taxon>Chytridiomycetes</taxon>
        <taxon>Synchytriales</taxon>
        <taxon>Synchytriaceae</taxon>
        <taxon>Synchytrium</taxon>
    </lineage>
</organism>